<dbReference type="KEGG" id="fll:EI427_17545"/>
<protein>
    <recommendedName>
        <fullName evidence="4">T9SS type A sorting domain-containing protein</fullName>
    </recommendedName>
</protein>
<dbReference type="AlphaFoldDB" id="A0A3Q9FTA1"/>
<accession>A0A3Q9FTA1</accession>
<organism evidence="2 3">
    <name type="scientific">Flammeovirga pectinis</name>
    <dbReference type="NCBI Taxonomy" id="2494373"/>
    <lineage>
        <taxon>Bacteria</taxon>
        <taxon>Pseudomonadati</taxon>
        <taxon>Bacteroidota</taxon>
        <taxon>Cytophagia</taxon>
        <taxon>Cytophagales</taxon>
        <taxon>Flammeovirgaceae</taxon>
        <taxon>Flammeovirga</taxon>
    </lineage>
</organism>
<name>A0A3Q9FTA1_9BACT</name>
<reference evidence="2 3" key="1">
    <citation type="submission" date="2018-12" db="EMBL/GenBank/DDBJ databases">
        <title>Flammeovirga pectinis sp. nov., isolated from the gut of the Korean scallop, Patinopecten yessoensis.</title>
        <authorList>
            <person name="Bae J.-W."/>
            <person name="Jeong Y.-S."/>
            <person name="Kang W."/>
        </authorList>
    </citation>
    <scope>NUCLEOTIDE SEQUENCE [LARGE SCALE GENOMIC DNA]</scope>
    <source>
        <strain evidence="2 3">L12M1</strain>
    </source>
</reference>
<sequence length="487" mass="55424">MKINSAISSILFLLIISNLSFADTFRPKYGKTFTDISQWENPNNWVRISRTGIHTFPTDDDIIKFGDNKNKKSRKLSIDFDLASHYKNLIFENATTTDTDADGFIIKPNGIVNAKDININNGKSIISINGELIVENNFYSIGNAGKNVVVNVTGNLFIKNDLTVRQTHLNITKSGIVITDNNFNVPFKYSQQNLNFLTINGEFHINGKMRIHPLGYKAHIWNIVGLKKAKNKSQYKLDYIKKHFHNFDKVIQPSPATSNGGALTGKLFVNPSSFQYIDNSRSPQPIDSIPSTIYELFFGLNTLQKPTSIGKILPVELICFEATAHEEIIELEWTTASEINSDHFDIEISDDNIHWEISETIEAQGNSQEAVEYESEIDSEEIQFVRLVEYDLDGTKEVFKTIEFNKKQDLQLGVTVNQNKFSFRFDHPRNGVHDIDIILYDLQGNIINNNHFNNTVDTKFTINSSLHGMFLLSVLVENKRITKKIYL</sequence>
<dbReference type="RefSeq" id="WP_126617184.1">
    <property type="nucleotide sequence ID" value="NZ_CP034562.1"/>
</dbReference>
<evidence type="ECO:0000313" key="2">
    <source>
        <dbReference type="EMBL" id="AZQ63961.1"/>
    </source>
</evidence>
<evidence type="ECO:0008006" key="4">
    <source>
        <dbReference type="Google" id="ProtNLM"/>
    </source>
</evidence>
<dbReference type="EMBL" id="CP034562">
    <property type="protein sequence ID" value="AZQ63961.1"/>
    <property type="molecule type" value="Genomic_DNA"/>
</dbReference>
<feature type="chain" id="PRO_5018651321" description="T9SS type A sorting domain-containing protein" evidence="1">
    <location>
        <begin position="23"/>
        <end position="487"/>
    </location>
</feature>
<gene>
    <name evidence="2" type="ORF">EI427_17545</name>
</gene>
<keyword evidence="1" id="KW-0732">Signal</keyword>
<dbReference type="Proteomes" id="UP000267268">
    <property type="component" value="Chromosome 1"/>
</dbReference>
<evidence type="ECO:0000313" key="3">
    <source>
        <dbReference type="Proteomes" id="UP000267268"/>
    </source>
</evidence>
<evidence type="ECO:0000256" key="1">
    <source>
        <dbReference type="SAM" id="SignalP"/>
    </source>
</evidence>
<proteinExistence type="predicted"/>
<feature type="signal peptide" evidence="1">
    <location>
        <begin position="1"/>
        <end position="22"/>
    </location>
</feature>
<dbReference type="OrthoDB" id="663485at2"/>
<keyword evidence="3" id="KW-1185">Reference proteome</keyword>